<dbReference type="Pfam" id="PF08386">
    <property type="entry name" value="Abhydrolase_4"/>
    <property type="match status" value="1"/>
</dbReference>
<dbReference type="PANTHER" id="PTHR43248">
    <property type="entry name" value="2-SUCCINYL-6-HYDROXY-2,4-CYCLOHEXADIENE-1-CARBOXYLATE SYNTHASE"/>
    <property type="match status" value="1"/>
</dbReference>
<comment type="similarity">
    <text evidence="1">Belongs to the peptidase S33 family.</text>
</comment>
<sequence length="513" mass="54002">MIRPARPRKPAAVVATVLTTVLLLAACGAPPKVQTALEDVGKADGSATEGAPKGFEDYYGQSLEWTECGEGFQCATASAPLSWKDADAGSIELALRKIPATGQKVGSLLVNPGGPGGSGVDFVGDPGRFGLALRSSFDIVGFDPRGVGSSTPVTCLDDQGKDEFLSTDYPYTPEGLAARIDAVRAWGQACAENTGPLLGTVDTQSAARDMDMLRAALGDDELHYLGFSYGTQLGATYAGLFPDRAGRLVLDGALDPTLSSDEVALQQAEGFESALRAYVADCQAGDQCPLTGSVDEGLQQIHSIVEDAEANPIPTSSARSVTKKLAFYGVAVALYDEASWPYLTQALQGVLWEGTGDDLLYLADVYNDRDEDGSFSSNSEEAFRAINCADGRAEEDMDQMRALAQQIEEAAPTLGESFGYSGIECADWPYPPAEQEFDPSAKGTPPIVVIGTTNDPATPYRWAQSLAKTLDAGVLVTYEGEGHTAYGRSNSCVSGAVEDYLVEGTVPEDGLTC</sequence>
<proteinExistence type="inferred from homology"/>
<evidence type="ECO:0000313" key="6">
    <source>
        <dbReference type="EMBL" id="GGM08670.1"/>
    </source>
</evidence>
<feature type="signal peptide" evidence="4">
    <location>
        <begin position="1"/>
        <end position="25"/>
    </location>
</feature>
<dbReference type="PROSITE" id="PS51257">
    <property type="entry name" value="PROKAR_LIPOPROTEIN"/>
    <property type="match status" value="1"/>
</dbReference>
<keyword evidence="7" id="KW-1185">Reference proteome</keyword>
<protein>
    <submittedName>
        <fullName evidence="6">Alpha/beta hydrolase</fullName>
    </submittedName>
</protein>
<evidence type="ECO:0000259" key="5">
    <source>
        <dbReference type="Pfam" id="PF08386"/>
    </source>
</evidence>
<evidence type="ECO:0000256" key="4">
    <source>
        <dbReference type="SAM" id="SignalP"/>
    </source>
</evidence>
<keyword evidence="3 6" id="KW-0378">Hydrolase</keyword>
<dbReference type="AlphaFoldDB" id="A0A8H9GC85"/>
<evidence type="ECO:0000313" key="7">
    <source>
        <dbReference type="Proteomes" id="UP000655589"/>
    </source>
</evidence>
<dbReference type="SUPFAM" id="SSF53474">
    <property type="entry name" value="alpha/beta-Hydrolases"/>
    <property type="match status" value="1"/>
</dbReference>
<evidence type="ECO:0000256" key="3">
    <source>
        <dbReference type="ARBA" id="ARBA00022801"/>
    </source>
</evidence>
<dbReference type="InterPro" id="IPR029058">
    <property type="entry name" value="AB_hydrolase_fold"/>
</dbReference>
<dbReference type="Proteomes" id="UP000655589">
    <property type="component" value="Unassembled WGS sequence"/>
</dbReference>
<feature type="chain" id="PRO_5038628359" evidence="4">
    <location>
        <begin position="26"/>
        <end position="513"/>
    </location>
</feature>
<dbReference type="EMBL" id="BMPT01000001">
    <property type="protein sequence ID" value="GGM08670.1"/>
    <property type="molecule type" value="Genomic_DNA"/>
</dbReference>
<dbReference type="RefSeq" id="WP_229784888.1">
    <property type="nucleotide sequence ID" value="NZ_BMPT01000001.1"/>
</dbReference>
<dbReference type="Gene3D" id="3.40.50.1820">
    <property type="entry name" value="alpha/beta hydrolase"/>
    <property type="match status" value="1"/>
</dbReference>
<gene>
    <name evidence="6" type="ORF">GCM10010102_00760</name>
</gene>
<dbReference type="InterPro" id="IPR051601">
    <property type="entry name" value="Serine_prot/Carboxylest_S33"/>
</dbReference>
<reference evidence="6" key="1">
    <citation type="journal article" date="2014" name="Int. J. Syst. Evol. Microbiol.">
        <title>Complete genome sequence of Corynebacterium casei LMG S-19264T (=DSM 44701T), isolated from a smear-ripened cheese.</title>
        <authorList>
            <consortium name="US DOE Joint Genome Institute (JGI-PGF)"/>
            <person name="Walter F."/>
            <person name="Albersmeier A."/>
            <person name="Kalinowski J."/>
            <person name="Ruckert C."/>
        </authorList>
    </citation>
    <scope>NUCLEOTIDE SEQUENCE</scope>
    <source>
        <strain evidence="6">JCM 3051</strain>
    </source>
</reference>
<keyword evidence="2 4" id="KW-0732">Signal</keyword>
<organism evidence="6 7">
    <name type="scientific">Promicromonospora citrea</name>
    <dbReference type="NCBI Taxonomy" id="43677"/>
    <lineage>
        <taxon>Bacteria</taxon>
        <taxon>Bacillati</taxon>
        <taxon>Actinomycetota</taxon>
        <taxon>Actinomycetes</taxon>
        <taxon>Micrococcales</taxon>
        <taxon>Promicromonosporaceae</taxon>
        <taxon>Promicromonospora</taxon>
    </lineage>
</organism>
<comment type="caution">
    <text evidence="6">The sequence shown here is derived from an EMBL/GenBank/DDBJ whole genome shotgun (WGS) entry which is preliminary data.</text>
</comment>
<reference evidence="6" key="2">
    <citation type="submission" date="2020-09" db="EMBL/GenBank/DDBJ databases">
        <authorList>
            <person name="Sun Q."/>
            <person name="Ohkuma M."/>
        </authorList>
    </citation>
    <scope>NUCLEOTIDE SEQUENCE</scope>
    <source>
        <strain evidence="6">JCM 3051</strain>
    </source>
</reference>
<name>A0A8H9GC85_9MICO</name>
<dbReference type="PANTHER" id="PTHR43248:SF29">
    <property type="entry name" value="TRIPEPTIDYL AMINOPEPTIDASE"/>
    <property type="match status" value="1"/>
</dbReference>
<dbReference type="GO" id="GO:0016787">
    <property type="term" value="F:hydrolase activity"/>
    <property type="evidence" value="ECO:0007669"/>
    <property type="project" value="UniProtKB-KW"/>
</dbReference>
<evidence type="ECO:0000256" key="2">
    <source>
        <dbReference type="ARBA" id="ARBA00022729"/>
    </source>
</evidence>
<feature type="domain" description="Peptidase S33 tripeptidyl aminopeptidase-like C-terminal" evidence="5">
    <location>
        <begin position="412"/>
        <end position="513"/>
    </location>
</feature>
<accession>A0A8H9GC85</accession>
<evidence type="ECO:0000256" key="1">
    <source>
        <dbReference type="ARBA" id="ARBA00010088"/>
    </source>
</evidence>
<dbReference type="InterPro" id="IPR013595">
    <property type="entry name" value="Pept_S33_TAP-like_C"/>
</dbReference>